<dbReference type="EMBL" id="CP005960">
    <property type="protein sequence ID" value="AHZ71312.1"/>
    <property type="molecule type" value="Genomic_DNA"/>
</dbReference>
<gene>
    <name evidence="1" type="ORF">OU5_4233</name>
</gene>
<evidence type="ECO:0008006" key="3">
    <source>
        <dbReference type="Google" id="ProtNLM"/>
    </source>
</evidence>
<organism evidence="1 2">
    <name type="scientific">Pseudomonas mandelii JR-1</name>
    <dbReference type="NCBI Taxonomy" id="1147786"/>
    <lineage>
        <taxon>Bacteria</taxon>
        <taxon>Pseudomonadati</taxon>
        <taxon>Pseudomonadota</taxon>
        <taxon>Gammaproteobacteria</taxon>
        <taxon>Pseudomonadales</taxon>
        <taxon>Pseudomonadaceae</taxon>
        <taxon>Pseudomonas</taxon>
    </lineage>
</organism>
<proteinExistence type="predicted"/>
<evidence type="ECO:0000313" key="2">
    <source>
        <dbReference type="Proteomes" id="UP000026913"/>
    </source>
</evidence>
<dbReference type="InterPro" id="IPR014949">
    <property type="entry name" value="DUF1820"/>
</dbReference>
<dbReference type="HOGENOM" id="CLU_160631_0_0_6"/>
<dbReference type="KEGG" id="pman:OU5_4233"/>
<evidence type="ECO:0000313" key="1">
    <source>
        <dbReference type="EMBL" id="AHZ71312.1"/>
    </source>
</evidence>
<dbReference type="Pfam" id="PF08850">
    <property type="entry name" value="DUF1820"/>
    <property type="match status" value="1"/>
</dbReference>
<dbReference type="PIRSF" id="PIRSF028538">
    <property type="entry name" value="DUF1820"/>
    <property type="match status" value="1"/>
</dbReference>
<dbReference type="AlphaFoldDB" id="A0A024EEV4"/>
<sequence length="115" mass="13202">MCCPPTMTKREAPIYKVIFLNQGQVYEMYAKQIYQSDLWGFLEVEEFVFGERTQVVVDPSEEKLKAQFEGVVRSFVPMHSIVRIDEVERLGTPKISEARGAVGNVMPFPMPMPEK</sequence>
<dbReference type="Proteomes" id="UP000026913">
    <property type="component" value="Chromosome"/>
</dbReference>
<name>A0A024EEV4_9PSED</name>
<protein>
    <recommendedName>
        <fullName evidence="3">DUF1820 domain-containing protein</fullName>
    </recommendedName>
</protein>
<accession>A0A024EEV4</accession>
<reference evidence="1 2" key="1">
    <citation type="journal article" date="2012" name="J. Bacteriol.">
        <title>Genome sequence of cold-adapted Pseudomonas mandelii strain JR-1.</title>
        <authorList>
            <person name="Jang S.H."/>
            <person name="Kim J."/>
            <person name="Kim J."/>
            <person name="Hong S."/>
            <person name="Lee C."/>
        </authorList>
    </citation>
    <scope>NUCLEOTIDE SEQUENCE [LARGE SCALE GENOMIC DNA]</scope>
    <source>
        <strain evidence="1 2">JR-1</strain>
    </source>
</reference>